<dbReference type="Proteomes" id="UP001172728">
    <property type="component" value="Unassembled WGS sequence"/>
</dbReference>
<organism evidence="9 10">
    <name type="scientific">Demequina litoralis</name>
    <dbReference type="NCBI Taxonomy" id="3051660"/>
    <lineage>
        <taxon>Bacteria</taxon>
        <taxon>Bacillati</taxon>
        <taxon>Actinomycetota</taxon>
        <taxon>Actinomycetes</taxon>
        <taxon>Micrococcales</taxon>
        <taxon>Demequinaceae</taxon>
        <taxon>Demequina</taxon>
    </lineage>
</organism>
<dbReference type="RefSeq" id="WP_301134434.1">
    <property type="nucleotide sequence ID" value="NZ_JAUHPW010000008.1"/>
</dbReference>
<dbReference type="SUPFAM" id="SSF51730">
    <property type="entry name" value="FAD-linked oxidoreductase"/>
    <property type="match status" value="1"/>
</dbReference>
<evidence type="ECO:0000256" key="8">
    <source>
        <dbReference type="RuleBase" id="RU003862"/>
    </source>
</evidence>
<dbReference type="Gene3D" id="3.20.20.220">
    <property type="match status" value="1"/>
</dbReference>
<evidence type="ECO:0000256" key="7">
    <source>
        <dbReference type="ARBA" id="ARBA00048628"/>
    </source>
</evidence>
<dbReference type="PANTHER" id="PTHR45754">
    <property type="entry name" value="METHYLENETETRAHYDROFOLATE REDUCTASE"/>
    <property type="match status" value="1"/>
</dbReference>
<sequence>MHGTATLLDDFSLEMTARDLPQLLETAATLPTDTRVNVTYLGTEDAADRLAAAKAVADGGLTPVPHISARRVTSPEVLADFLGAHQAQGTQEKVFVIGGDPREPQGPYSDALSIIGSGILPEFGVREVGIGGYPEGHPDISDAALWAALADKSASIVDQGLDGTIITQFSFDTDAVLAWAERVRGLGIELPIRVGVPGPAGIKRLLGFARRCGVGSSTTLARKYGFSVTNLVGTAGPDRFVEDLASSIDPGRHGDIRVHFFTFGGLDATAGWVQNHLATV</sequence>
<keyword evidence="10" id="KW-1185">Reference proteome</keyword>
<accession>A0ABT8GAZ2</accession>
<dbReference type="Pfam" id="PF02219">
    <property type="entry name" value="MTHFR"/>
    <property type="match status" value="1"/>
</dbReference>
<name>A0ABT8GAZ2_9MICO</name>
<protein>
    <recommendedName>
        <fullName evidence="8">Methylenetetrahydrofolate reductase</fullName>
    </recommendedName>
</protein>
<dbReference type="PANTHER" id="PTHR45754:SF3">
    <property type="entry name" value="METHYLENETETRAHYDROFOLATE REDUCTASE (NADPH)"/>
    <property type="match status" value="1"/>
</dbReference>
<dbReference type="GO" id="GO:0004489">
    <property type="term" value="F:methylenetetrahydrofolate reductase [NAD(P)H] activity"/>
    <property type="evidence" value="ECO:0007669"/>
    <property type="project" value="UniProtKB-EC"/>
</dbReference>
<dbReference type="InterPro" id="IPR003171">
    <property type="entry name" value="Mehydrof_redctse-like"/>
</dbReference>
<dbReference type="EMBL" id="JAUHPW010000008">
    <property type="protein sequence ID" value="MDN4476308.1"/>
    <property type="molecule type" value="Genomic_DNA"/>
</dbReference>
<comment type="caution">
    <text evidence="9">The sequence shown here is derived from an EMBL/GenBank/DDBJ whole genome shotgun (WGS) entry which is preliminary data.</text>
</comment>
<comment type="similarity">
    <text evidence="3 8">Belongs to the methylenetetrahydrofolate reductase family.</text>
</comment>
<evidence type="ECO:0000313" key="10">
    <source>
        <dbReference type="Proteomes" id="UP001172728"/>
    </source>
</evidence>
<dbReference type="InterPro" id="IPR029041">
    <property type="entry name" value="FAD-linked_oxidoreductase-like"/>
</dbReference>
<evidence type="ECO:0000256" key="6">
    <source>
        <dbReference type="ARBA" id="ARBA00023002"/>
    </source>
</evidence>
<comment type="catalytic activity">
    <reaction evidence="7">
        <text>(6S)-5-methyl-5,6,7,8-tetrahydrofolate + NAD(+) = (6R)-5,10-methylene-5,6,7,8-tetrahydrofolate + NADH + H(+)</text>
        <dbReference type="Rhea" id="RHEA:19821"/>
        <dbReference type="ChEBI" id="CHEBI:15378"/>
        <dbReference type="ChEBI" id="CHEBI:15636"/>
        <dbReference type="ChEBI" id="CHEBI:18608"/>
        <dbReference type="ChEBI" id="CHEBI:57540"/>
        <dbReference type="ChEBI" id="CHEBI:57945"/>
        <dbReference type="EC" id="1.5.1.54"/>
    </reaction>
    <physiologicalReaction direction="right-to-left" evidence="7">
        <dbReference type="Rhea" id="RHEA:19823"/>
    </physiologicalReaction>
</comment>
<comment type="pathway">
    <text evidence="2 8">One-carbon metabolism; tetrahydrofolate interconversion.</text>
</comment>
<evidence type="ECO:0000256" key="3">
    <source>
        <dbReference type="ARBA" id="ARBA00006743"/>
    </source>
</evidence>
<evidence type="ECO:0000313" key="9">
    <source>
        <dbReference type="EMBL" id="MDN4476308.1"/>
    </source>
</evidence>
<proteinExistence type="inferred from homology"/>
<comment type="cofactor">
    <cofactor evidence="1 8">
        <name>FAD</name>
        <dbReference type="ChEBI" id="CHEBI:57692"/>
    </cofactor>
</comment>
<reference evidence="9" key="1">
    <citation type="submission" date="2023-06" db="EMBL/GenBank/DDBJ databases">
        <title>Sysu t00192.</title>
        <authorList>
            <person name="Gao L."/>
            <person name="Fang B.-Z."/>
            <person name="Li W.-J."/>
        </authorList>
    </citation>
    <scope>NUCLEOTIDE SEQUENCE</scope>
    <source>
        <strain evidence="9">SYSU T00192</strain>
    </source>
</reference>
<evidence type="ECO:0000256" key="2">
    <source>
        <dbReference type="ARBA" id="ARBA00004777"/>
    </source>
</evidence>
<evidence type="ECO:0000256" key="1">
    <source>
        <dbReference type="ARBA" id="ARBA00001974"/>
    </source>
</evidence>
<keyword evidence="4 8" id="KW-0285">Flavoprotein</keyword>
<gene>
    <name evidence="9" type="ORF">QQX09_10620</name>
</gene>
<evidence type="ECO:0000256" key="5">
    <source>
        <dbReference type="ARBA" id="ARBA00022827"/>
    </source>
</evidence>
<evidence type="ECO:0000256" key="4">
    <source>
        <dbReference type="ARBA" id="ARBA00022630"/>
    </source>
</evidence>
<keyword evidence="5 8" id="KW-0274">FAD</keyword>
<keyword evidence="6 8" id="KW-0560">Oxidoreductase</keyword>